<dbReference type="PANTHER" id="PTHR33232">
    <property type="entry name" value="PROTEIN SIEVE ELEMENT OCCLUSION B-LIKE"/>
    <property type="match status" value="1"/>
</dbReference>
<evidence type="ECO:0000259" key="1">
    <source>
        <dbReference type="Pfam" id="PF14577"/>
    </source>
</evidence>
<dbReference type="AlphaFoldDB" id="A0A2N9F2Q8"/>
<organism evidence="2">
    <name type="scientific">Fagus sylvatica</name>
    <name type="common">Beechnut</name>
    <dbReference type="NCBI Taxonomy" id="28930"/>
    <lineage>
        <taxon>Eukaryota</taxon>
        <taxon>Viridiplantae</taxon>
        <taxon>Streptophyta</taxon>
        <taxon>Embryophyta</taxon>
        <taxon>Tracheophyta</taxon>
        <taxon>Spermatophyta</taxon>
        <taxon>Magnoliopsida</taxon>
        <taxon>eudicotyledons</taxon>
        <taxon>Gunneridae</taxon>
        <taxon>Pentapetalae</taxon>
        <taxon>rosids</taxon>
        <taxon>fabids</taxon>
        <taxon>Fagales</taxon>
        <taxon>Fagaceae</taxon>
        <taxon>Fagus</taxon>
    </lineage>
</organism>
<evidence type="ECO:0000313" key="2">
    <source>
        <dbReference type="EMBL" id="SPC81149.1"/>
    </source>
</evidence>
<dbReference type="InterPro" id="IPR027944">
    <property type="entry name" value="SEO_C"/>
</dbReference>
<gene>
    <name evidence="2" type="ORF">FSB_LOCUS9031</name>
</gene>
<dbReference type="GO" id="GO:0010088">
    <property type="term" value="P:phloem development"/>
    <property type="evidence" value="ECO:0007669"/>
    <property type="project" value="InterPro"/>
</dbReference>
<protein>
    <recommendedName>
        <fullName evidence="1">Sieve element occlusion C-terminal domain-containing protein</fullName>
    </recommendedName>
</protein>
<dbReference type="EMBL" id="OIVN01000497">
    <property type="protein sequence ID" value="SPC81149.1"/>
    <property type="molecule type" value="Genomic_DNA"/>
</dbReference>
<sequence length="317" mass="36601">MTLPTATLAPFDCYIAVYGKLTVDDKYKIVWIPIVEQWTDEIQEKIETKRSEMQWYTVQHFSSVSGIKYIKEEWLFKNGPIVVVMNSHGTVENPNALNMITLSGMKAFPFTIAVEEDQLNGVDWFGYLMYDPDVLTWIIQGKYIFFYGGKNKEWIQKFTEKATALANHAKISLELFCVEKGSKGEDDGETFWDFWKHLQSFLSSNTHKKTESDPVIQEVKNLLSYKTQSGWAVLCKGSKLVDSGHERTILEALDKLLCKKCQHVPEIDFDDGFEVFYKESLRDGEWRLLVWILDDCHFSSKRSSTDHGKAIFKNLIA</sequence>
<dbReference type="Pfam" id="PF14577">
    <property type="entry name" value="SEO_C"/>
    <property type="match status" value="1"/>
</dbReference>
<dbReference type="InterPro" id="IPR039299">
    <property type="entry name" value="SEOA"/>
</dbReference>
<reference evidence="2" key="1">
    <citation type="submission" date="2018-02" db="EMBL/GenBank/DDBJ databases">
        <authorList>
            <person name="Cohen D.B."/>
            <person name="Kent A.D."/>
        </authorList>
    </citation>
    <scope>NUCLEOTIDE SEQUENCE</scope>
</reference>
<dbReference type="PANTHER" id="PTHR33232:SF18">
    <property type="entry name" value="PROTEIN SIEVE ELEMENT OCCLUSION B-LIKE"/>
    <property type="match status" value="1"/>
</dbReference>
<proteinExistence type="predicted"/>
<name>A0A2N9F2Q8_FAGSY</name>
<accession>A0A2N9F2Q8</accession>
<feature type="domain" description="Sieve element occlusion C-terminal" evidence="1">
    <location>
        <begin position="185"/>
        <end position="279"/>
    </location>
</feature>